<dbReference type="RefSeq" id="WP_137643680.1">
    <property type="nucleotide sequence ID" value="NZ_BJEA01000023.1"/>
</dbReference>
<keyword evidence="1" id="KW-1133">Transmembrane helix</keyword>
<keyword evidence="3" id="KW-1185">Reference proteome</keyword>
<keyword evidence="1" id="KW-0812">Transmembrane</keyword>
<name>A0ABV5WTH9_9LACO</name>
<dbReference type="Proteomes" id="UP001589691">
    <property type="component" value="Unassembled WGS sequence"/>
</dbReference>
<dbReference type="Pfam" id="PF13253">
    <property type="entry name" value="DUF4044"/>
    <property type="match status" value="1"/>
</dbReference>
<sequence>MKKKKTTFQKITMVIIWLMIISTIGSLVLTALSGLGLLTFG</sequence>
<keyword evidence="1" id="KW-0472">Membrane</keyword>
<feature type="transmembrane region" description="Helical" evidence="1">
    <location>
        <begin position="12"/>
        <end position="38"/>
    </location>
</feature>
<accession>A0ABV5WTH9</accession>
<evidence type="ECO:0000313" key="2">
    <source>
        <dbReference type="EMBL" id="MFB9769440.1"/>
    </source>
</evidence>
<dbReference type="InterPro" id="IPR025270">
    <property type="entry name" value="DUF4044"/>
</dbReference>
<proteinExistence type="predicted"/>
<reference evidence="2 3" key="1">
    <citation type="submission" date="2024-09" db="EMBL/GenBank/DDBJ databases">
        <authorList>
            <person name="Sun Q."/>
            <person name="Mori K."/>
        </authorList>
    </citation>
    <scope>NUCLEOTIDE SEQUENCE [LARGE SCALE GENOMIC DNA]</scope>
    <source>
        <strain evidence="2 3">TBRC 4576</strain>
    </source>
</reference>
<dbReference type="EMBL" id="JBHLZY010000013">
    <property type="protein sequence ID" value="MFB9769440.1"/>
    <property type="molecule type" value="Genomic_DNA"/>
</dbReference>
<comment type="caution">
    <text evidence="2">The sequence shown here is derived from an EMBL/GenBank/DDBJ whole genome shotgun (WGS) entry which is preliminary data.</text>
</comment>
<evidence type="ECO:0000313" key="3">
    <source>
        <dbReference type="Proteomes" id="UP001589691"/>
    </source>
</evidence>
<evidence type="ECO:0000256" key="1">
    <source>
        <dbReference type="SAM" id="Phobius"/>
    </source>
</evidence>
<gene>
    <name evidence="2" type="ORF">ACFFLI_06020</name>
</gene>
<organism evidence="2 3">
    <name type="scientific">Lactiplantibacillus modestisalitolerans</name>
    <dbReference type="NCBI Taxonomy" id="1457219"/>
    <lineage>
        <taxon>Bacteria</taxon>
        <taxon>Bacillati</taxon>
        <taxon>Bacillota</taxon>
        <taxon>Bacilli</taxon>
        <taxon>Lactobacillales</taxon>
        <taxon>Lactobacillaceae</taxon>
        <taxon>Lactiplantibacillus</taxon>
    </lineage>
</organism>
<protein>
    <submittedName>
        <fullName evidence="2">DUF4044 domain-containing protein</fullName>
    </submittedName>
</protein>